<comment type="caution">
    <text evidence="1">The sequence shown here is derived from an EMBL/GenBank/DDBJ whole genome shotgun (WGS) entry which is preliminary data.</text>
</comment>
<dbReference type="EMBL" id="JBHSWW010000002">
    <property type="protein sequence ID" value="MFC6751960.1"/>
    <property type="molecule type" value="Genomic_DNA"/>
</dbReference>
<reference evidence="1 2" key="1">
    <citation type="journal article" date="2019" name="Int. J. Syst. Evol. Microbiol.">
        <title>The Global Catalogue of Microorganisms (GCM) 10K type strain sequencing project: providing services to taxonomists for standard genome sequencing and annotation.</title>
        <authorList>
            <consortium name="The Broad Institute Genomics Platform"/>
            <consortium name="The Broad Institute Genome Sequencing Center for Infectious Disease"/>
            <person name="Wu L."/>
            <person name="Ma J."/>
        </authorList>
    </citation>
    <scope>NUCLEOTIDE SEQUENCE [LARGE SCALE GENOMIC DNA]</scope>
    <source>
        <strain evidence="1 2">CGMCC 1.3239</strain>
    </source>
</reference>
<organism evidence="1 2">
    <name type="scientific">Halorubrum tibetense</name>
    <dbReference type="NCBI Taxonomy" id="175631"/>
    <lineage>
        <taxon>Archaea</taxon>
        <taxon>Methanobacteriati</taxon>
        <taxon>Methanobacteriota</taxon>
        <taxon>Stenosarchaea group</taxon>
        <taxon>Halobacteria</taxon>
        <taxon>Halobacteriales</taxon>
        <taxon>Haloferacaceae</taxon>
        <taxon>Halorubrum</taxon>
    </lineage>
</organism>
<dbReference type="RefSeq" id="WP_379778170.1">
    <property type="nucleotide sequence ID" value="NZ_JBHSWW010000002.1"/>
</dbReference>
<sequence>MGLDALRYWLQQDHVFIYDSSATRSHRQLRALPAMSYLGYEVFTYPKSWSQLAGTDTYTLFGHSHTHIENMDTLDAPTCVITNQNYEEHTPDSIAMLRTVPRTGDGRLAICADQRKFQIQGAKRPLRDQHNVITRSYQEIYDTFEEHYTEAGYTMPLSDTRNLFLQDNAILYQQVSGSTVNSSEGLFEVLNEAPYLPLYEALCRIFNRDQSFGSSPLTADEVSEFAKWVRRRVEWDNKTAGRITEMLNKQVLEDSNVFAHATRIDHTTATDARETRSRLESRSHTLERRLYRWLDEVGR</sequence>
<dbReference type="Proteomes" id="UP001596442">
    <property type="component" value="Unassembled WGS sequence"/>
</dbReference>
<protein>
    <submittedName>
        <fullName evidence="1">Uncharacterized protein</fullName>
    </submittedName>
</protein>
<name>A0ABD5S6H5_9EURY</name>
<evidence type="ECO:0000313" key="2">
    <source>
        <dbReference type="Proteomes" id="UP001596442"/>
    </source>
</evidence>
<dbReference type="AlphaFoldDB" id="A0ABD5S6H5"/>
<accession>A0ABD5S6H5</accession>
<evidence type="ECO:0000313" key="1">
    <source>
        <dbReference type="EMBL" id="MFC6751960.1"/>
    </source>
</evidence>
<gene>
    <name evidence="1" type="ORF">ACFQEU_00495</name>
</gene>
<proteinExistence type="predicted"/>
<keyword evidence="2" id="KW-1185">Reference proteome</keyword>